<dbReference type="EMBL" id="JZDQ02000017">
    <property type="protein sequence ID" value="OIJ26269.1"/>
    <property type="molecule type" value="Genomic_DNA"/>
</dbReference>
<proteinExistence type="predicted"/>
<protein>
    <submittedName>
        <fullName evidence="2">Uncharacterized protein</fullName>
    </submittedName>
</protein>
<name>A0A1J4N3X6_9ACTN</name>
<gene>
    <name evidence="2" type="ORF">UG56_013570</name>
</gene>
<organism evidence="2 3">
    <name type="scientific">Nocardioides luteus</name>
    <dbReference type="NCBI Taxonomy" id="1844"/>
    <lineage>
        <taxon>Bacteria</taxon>
        <taxon>Bacillati</taxon>
        <taxon>Actinomycetota</taxon>
        <taxon>Actinomycetes</taxon>
        <taxon>Propionibacteriales</taxon>
        <taxon>Nocardioidaceae</taxon>
        <taxon>Nocardioides</taxon>
    </lineage>
</organism>
<dbReference type="OrthoDB" id="3780515at2"/>
<accession>A0A1J4N3X6</accession>
<sequence>MTARILAATAAALTIMLAGGCGGVSDQTYTELEHQRDDVLAWARELSAVASTTLATSPEDATEAYDGVAQKGTSDNYKSYKYDVQADFVTEHQEPLDALHDELEEFSPTFSSNSLRLSHGDLTAFFQIYPKGPGKVGMFVEGPAIEIDQEDMSDWDGFVVGEPVDLA</sequence>
<evidence type="ECO:0000256" key="1">
    <source>
        <dbReference type="SAM" id="SignalP"/>
    </source>
</evidence>
<evidence type="ECO:0000313" key="3">
    <source>
        <dbReference type="Proteomes" id="UP000033772"/>
    </source>
</evidence>
<dbReference type="Proteomes" id="UP000033772">
    <property type="component" value="Unassembled WGS sequence"/>
</dbReference>
<keyword evidence="3" id="KW-1185">Reference proteome</keyword>
<keyword evidence="1" id="KW-0732">Signal</keyword>
<dbReference type="STRING" id="1844.UG56_013570"/>
<feature type="chain" id="PRO_5039012999" evidence="1">
    <location>
        <begin position="21"/>
        <end position="167"/>
    </location>
</feature>
<comment type="caution">
    <text evidence="2">The sequence shown here is derived from an EMBL/GenBank/DDBJ whole genome shotgun (WGS) entry which is preliminary data.</text>
</comment>
<reference evidence="2" key="1">
    <citation type="submission" date="2016-10" db="EMBL/GenBank/DDBJ databases">
        <title>Draft Genome Sequence of Nocardioides luteus Strain BAFB, an Alkane-Degrading Bacterium Isolated from JP-7 Polluted Soil.</title>
        <authorList>
            <person name="Brown L."/>
            <person name="Ruiz O.N."/>
            <person name="Gunasekera T."/>
        </authorList>
    </citation>
    <scope>NUCLEOTIDE SEQUENCE [LARGE SCALE GENOMIC DNA]</scope>
    <source>
        <strain evidence="2">BAFB</strain>
    </source>
</reference>
<evidence type="ECO:0000313" key="2">
    <source>
        <dbReference type="EMBL" id="OIJ26269.1"/>
    </source>
</evidence>
<feature type="signal peptide" evidence="1">
    <location>
        <begin position="1"/>
        <end position="20"/>
    </location>
</feature>
<dbReference type="AlphaFoldDB" id="A0A1J4N3X6"/>
<dbReference type="RefSeq" id="WP_045548493.1">
    <property type="nucleotide sequence ID" value="NZ_JZDQ02000017.1"/>
</dbReference>
<dbReference type="PROSITE" id="PS51257">
    <property type="entry name" value="PROKAR_LIPOPROTEIN"/>
    <property type="match status" value="1"/>
</dbReference>